<dbReference type="Proteomes" id="UP001276854">
    <property type="component" value="Unassembled WGS sequence"/>
</dbReference>
<comment type="caution">
    <text evidence="1">The sequence shown here is derived from an EMBL/GenBank/DDBJ whole genome shotgun (WGS) entry which is preliminary data.</text>
</comment>
<reference evidence="1 2" key="1">
    <citation type="submission" date="2023-10" db="EMBL/GenBank/DDBJ databases">
        <title>A novel Glycoside Hydrolase 43-Like Enzyme from Clostrdium boliviensis is an Endo-xylanase, and a Candidate for Xylooligosaccharides Production from Different Xylan Substrates.</title>
        <authorList>
            <person name="Alvarez M.T."/>
            <person name="Rocabado-Villegas L.R."/>
            <person name="Salas-Veizaga D.M."/>
            <person name="Linares-Pasten J.A."/>
            <person name="Gudmundsdottir E.E."/>
            <person name="Hreggvidsson G.O."/>
            <person name="Adlercreutz P."/>
            <person name="Nordberg Karlsson E."/>
        </authorList>
    </citation>
    <scope>NUCLEOTIDE SEQUENCE [LARGE SCALE GENOMIC DNA]</scope>
    <source>
        <strain evidence="1 2">E-1</strain>
    </source>
</reference>
<dbReference type="RefSeq" id="WP_318065534.1">
    <property type="nucleotide sequence ID" value="NZ_JAWONS010000252.1"/>
</dbReference>
<proteinExistence type="predicted"/>
<sequence length="93" mass="10918">MNSEEKKITLTNDDGEEIVFYVLEETRINGMNYLLVTDTTDEDEEGECYILKDLSKRDEEEALYEFVEDDNEIDYLFKIFSELLDGADVDIEK</sequence>
<keyword evidence="2" id="KW-1185">Reference proteome</keyword>
<name>A0ABU4GQS6_9CLOT</name>
<evidence type="ECO:0000313" key="2">
    <source>
        <dbReference type="Proteomes" id="UP001276854"/>
    </source>
</evidence>
<dbReference type="Pfam" id="PF06949">
    <property type="entry name" value="DUF1292"/>
    <property type="match status" value="1"/>
</dbReference>
<dbReference type="InterPro" id="IPR009711">
    <property type="entry name" value="UPF0473"/>
</dbReference>
<evidence type="ECO:0000313" key="1">
    <source>
        <dbReference type="EMBL" id="MDW2799335.1"/>
    </source>
</evidence>
<dbReference type="EMBL" id="JAWONS010000252">
    <property type="protein sequence ID" value="MDW2799335.1"/>
    <property type="molecule type" value="Genomic_DNA"/>
</dbReference>
<protein>
    <submittedName>
        <fullName evidence="1">DUF1292 domain-containing protein</fullName>
    </submittedName>
</protein>
<accession>A0ABU4GQS6</accession>
<organism evidence="1 2">
    <name type="scientific">Clostridium boliviensis</name>
    <dbReference type="NCBI Taxonomy" id="318465"/>
    <lineage>
        <taxon>Bacteria</taxon>
        <taxon>Bacillati</taxon>
        <taxon>Bacillota</taxon>
        <taxon>Clostridia</taxon>
        <taxon>Eubacteriales</taxon>
        <taxon>Clostridiaceae</taxon>
        <taxon>Clostridium</taxon>
    </lineage>
</organism>
<gene>
    <name evidence="1" type="ORF">RZO55_17310</name>
</gene>